<feature type="compositionally biased region" description="Polar residues" evidence="1">
    <location>
        <begin position="198"/>
        <end position="211"/>
    </location>
</feature>
<feature type="compositionally biased region" description="Basic and acidic residues" evidence="1">
    <location>
        <begin position="104"/>
        <end position="117"/>
    </location>
</feature>
<gene>
    <name evidence="2" type="ORF">FGG08_004205</name>
</gene>
<name>A0A9P8L442_9PEZI</name>
<feature type="compositionally biased region" description="Acidic residues" evidence="1">
    <location>
        <begin position="177"/>
        <end position="192"/>
    </location>
</feature>
<dbReference type="EMBL" id="JAGHQL010000082">
    <property type="protein sequence ID" value="KAH0541281.1"/>
    <property type="molecule type" value="Genomic_DNA"/>
</dbReference>
<sequence length="222" mass="25132">MNDFWNENPAEQAQELGLAKWWKIQHEVNLKHLSHEQKIRSKAEDYHCSYDGWYRDNLYLESPESSFTAKSGDTYRCRGRCLVEIIPRKREDDQLYPGQSEGRGLGEEDRGYDKMSLSKESVIDGNADNSVSSKLSSMTSISLGPSDTRDRCGGAKTSQGVPMVTEEAREKDVEKEDVTEEDVMEEDVEEDEGRAYDSDTTANKSDSSFTDLSYDDSAYNAC</sequence>
<dbReference type="AlphaFoldDB" id="A0A9P8L442"/>
<feature type="region of interest" description="Disordered" evidence="1">
    <location>
        <begin position="92"/>
        <end position="222"/>
    </location>
</feature>
<accession>A0A9P8L442</accession>
<organism evidence="2 3">
    <name type="scientific">Glutinoglossum americanum</name>
    <dbReference type="NCBI Taxonomy" id="1670608"/>
    <lineage>
        <taxon>Eukaryota</taxon>
        <taxon>Fungi</taxon>
        <taxon>Dikarya</taxon>
        <taxon>Ascomycota</taxon>
        <taxon>Pezizomycotina</taxon>
        <taxon>Geoglossomycetes</taxon>
        <taxon>Geoglossales</taxon>
        <taxon>Geoglossaceae</taxon>
        <taxon>Glutinoglossum</taxon>
    </lineage>
</organism>
<evidence type="ECO:0000313" key="2">
    <source>
        <dbReference type="EMBL" id="KAH0541281.1"/>
    </source>
</evidence>
<reference evidence="2" key="1">
    <citation type="submission" date="2021-03" db="EMBL/GenBank/DDBJ databases">
        <title>Comparative genomics and phylogenomic investigation of the class Geoglossomycetes provide insights into ecological specialization and systematics.</title>
        <authorList>
            <person name="Melie T."/>
            <person name="Pirro S."/>
            <person name="Miller A.N."/>
            <person name="Quandt A."/>
        </authorList>
    </citation>
    <scope>NUCLEOTIDE SEQUENCE</scope>
    <source>
        <strain evidence="2">GBOQ0MN5Z8</strain>
    </source>
</reference>
<dbReference type="Proteomes" id="UP000698800">
    <property type="component" value="Unassembled WGS sequence"/>
</dbReference>
<evidence type="ECO:0000256" key="1">
    <source>
        <dbReference type="SAM" id="MobiDB-lite"/>
    </source>
</evidence>
<comment type="caution">
    <text evidence="2">The sequence shown here is derived from an EMBL/GenBank/DDBJ whole genome shotgun (WGS) entry which is preliminary data.</text>
</comment>
<feature type="compositionally biased region" description="Low complexity" evidence="1">
    <location>
        <begin position="130"/>
        <end position="142"/>
    </location>
</feature>
<evidence type="ECO:0000313" key="3">
    <source>
        <dbReference type="Proteomes" id="UP000698800"/>
    </source>
</evidence>
<proteinExistence type="predicted"/>
<feature type="compositionally biased region" description="Basic and acidic residues" evidence="1">
    <location>
        <begin position="166"/>
        <end position="176"/>
    </location>
</feature>
<dbReference type="OrthoDB" id="5429232at2759"/>
<protein>
    <submittedName>
        <fullName evidence="2">Uncharacterized protein</fullName>
    </submittedName>
</protein>
<keyword evidence="3" id="KW-1185">Reference proteome</keyword>